<keyword evidence="2" id="KW-1185">Reference proteome</keyword>
<proteinExistence type="predicted"/>
<dbReference type="OrthoDB" id="3634448at2759"/>
<comment type="caution">
    <text evidence="1">The sequence shown here is derived from an EMBL/GenBank/DDBJ whole genome shotgun (WGS) entry which is preliminary data.</text>
</comment>
<dbReference type="AlphaFoldDB" id="A0A0F4G5B7"/>
<name>A0A0F4G5B7_9PEZI</name>
<evidence type="ECO:0000313" key="2">
    <source>
        <dbReference type="Proteomes" id="UP000033647"/>
    </source>
</evidence>
<sequence>MVPKRKHAGAELSPPHPQAYKKRLKLISTDALAPSKRVSGHLIQRALVQRIKSLPQELQDEILEHLLAASLSSKPARLTIGDNYATFTFPLALKINRNIRAKYAEQFFRRGQMVVVETINDCYNAVIDRAIGVVHEWLSTVDTEHQHLIRYIWLQIPREKEYILEARESYPDFDKETACITLEAVYKALKRITWKQRSALLPSEMHDFMCNRGLPAFIRFALSLSSRGQSTRRQLRSRTTPR</sequence>
<accession>A0A0F4G5B7</accession>
<dbReference type="EMBL" id="LAFY01005797">
    <property type="protein sequence ID" value="KJX92523.1"/>
    <property type="molecule type" value="Genomic_DNA"/>
</dbReference>
<protein>
    <submittedName>
        <fullName evidence="1">Uncharacterized protein</fullName>
    </submittedName>
</protein>
<gene>
    <name evidence="1" type="ORF">TI39_contig5842g00024</name>
</gene>
<organism evidence="1 2">
    <name type="scientific">Zymoseptoria brevis</name>
    <dbReference type="NCBI Taxonomy" id="1047168"/>
    <lineage>
        <taxon>Eukaryota</taxon>
        <taxon>Fungi</taxon>
        <taxon>Dikarya</taxon>
        <taxon>Ascomycota</taxon>
        <taxon>Pezizomycotina</taxon>
        <taxon>Dothideomycetes</taxon>
        <taxon>Dothideomycetidae</taxon>
        <taxon>Mycosphaerellales</taxon>
        <taxon>Mycosphaerellaceae</taxon>
        <taxon>Zymoseptoria</taxon>
    </lineage>
</organism>
<reference evidence="1 2" key="1">
    <citation type="submission" date="2015-03" db="EMBL/GenBank/DDBJ databases">
        <title>RNA-seq based gene annotation and comparative genomics of four Zymoseptoria species reveal species-specific pathogenicity related genes and transposable element activity.</title>
        <authorList>
            <person name="Grandaubert J."/>
            <person name="Bhattacharyya A."/>
            <person name="Stukenbrock E.H."/>
        </authorList>
    </citation>
    <scope>NUCLEOTIDE SEQUENCE [LARGE SCALE GENOMIC DNA]</scope>
    <source>
        <strain evidence="1 2">Zb18110</strain>
    </source>
</reference>
<evidence type="ECO:0000313" key="1">
    <source>
        <dbReference type="EMBL" id="KJX92523.1"/>
    </source>
</evidence>
<dbReference type="Proteomes" id="UP000033647">
    <property type="component" value="Unassembled WGS sequence"/>
</dbReference>